<dbReference type="EMBL" id="KB096590">
    <property type="protein sequence ID" value="ESO03803.1"/>
    <property type="molecule type" value="Genomic_DNA"/>
</dbReference>
<dbReference type="RefSeq" id="XP_009018360.1">
    <property type="nucleotide sequence ID" value="XM_009020112.1"/>
</dbReference>
<dbReference type="AlphaFoldDB" id="T1F6W8"/>
<dbReference type="KEGG" id="hro:HELRODRAFT_173506"/>
<evidence type="ECO:0000313" key="3">
    <source>
        <dbReference type="EnsemblMetazoa" id="HelroP173506"/>
    </source>
</evidence>
<protein>
    <submittedName>
        <fullName evidence="2 3">Uncharacterized protein</fullName>
    </submittedName>
</protein>
<dbReference type="EMBL" id="AMQM01004563">
    <property type="status" value="NOT_ANNOTATED_CDS"/>
    <property type="molecule type" value="Genomic_DNA"/>
</dbReference>
<accession>T1F6W8</accession>
<dbReference type="InParanoid" id="T1F6W8"/>
<reference evidence="3" key="3">
    <citation type="submission" date="2015-06" db="UniProtKB">
        <authorList>
            <consortium name="EnsemblMetazoa"/>
        </authorList>
    </citation>
    <scope>IDENTIFICATION</scope>
</reference>
<dbReference type="HOGENOM" id="CLU_1857441_0_0_1"/>
<gene>
    <name evidence="3" type="primary">20204567</name>
    <name evidence="2" type="ORF">HELRODRAFT_173506</name>
</gene>
<evidence type="ECO:0000313" key="2">
    <source>
        <dbReference type="EMBL" id="ESO03803.1"/>
    </source>
</evidence>
<keyword evidence="4" id="KW-1185">Reference proteome</keyword>
<dbReference type="EnsemblMetazoa" id="HelroT173506">
    <property type="protein sequence ID" value="HelroP173506"/>
    <property type="gene ID" value="HelroG173506"/>
</dbReference>
<name>T1F6W8_HELRO</name>
<dbReference type="GeneID" id="20204567"/>
<evidence type="ECO:0000256" key="1">
    <source>
        <dbReference type="SAM" id="MobiDB-lite"/>
    </source>
</evidence>
<proteinExistence type="predicted"/>
<organism evidence="3 4">
    <name type="scientific">Helobdella robusta</name>
    <name type="common">Californian leech</name>
    <dbReference type="NCBI Taxonomy" id="6412"/>
    <lineage>
        <taxon>Eukaryota</taxon>
        <taxon>Metazoa</taxon>
        <taxon>Spiralia</taxon>
        <taxon>Lophotrochozoa</taxon>
        <taxon>Annelida</taxon>
        <taxon>Clitellata</taxon>
        <taxon>Hirudinea</taxon>
        <taxon>Rhynchobdellida</taxon>
        <taxon>Glossiphoniidae</taxon>
        <taxon>Helobdella</taxon>
    </lineage>
</organism>
<dbReference type="CTD" id="20204567"/>
<feature type="compositionally biased region" description="Acidic residues" evidence="1">
    <location>
        <begin position="19"/>
        <end position="47"/>
    </location>
</feature>
<sequence length="138" mass="16010">MGIASKDPIWCPDAHDQYEDANDDDNDNDDDEDDDDDDKDYDDDYGAAGYDYDEVTLDLECLKTIMLLSLTFVRSSPDDATEITVHFKRKLDAPWMFYRDMNGQTVSKFCFYANIAMEHSIFLVKRSNNFSIGTFYFK</sequence>
<reference evidence="2 4" key="2">
    <citation type="journal article" date="2013" name="Nature">
        <title>Insights into bilaterian evolution from three spiralian genomes.</title>
        <authorList>
            <person name="Simakov O."/>
            <person name="Marletaz F."/>
            <person name="Cho S.J."/>
            <person name="Edsinger-Gonzales E."/>
            <person name="Havlak P."/>
            <person name="Hellsten U."/>
            <person name="Kuo D.H."/>
            <person name="Larsson T."/>
            <person name="Lv J."/>
            <person name="Arendt D."/>
            <person name="Savage R."/>
            <person name="Osoegawa K."/>
            <person name="de Jong P."/>
            <person name="Grimwood J."/>
            <person name="Chapman J.A."/>
            <person name="Shapiro H."/>
            <person name="Aerts A."/>
            <person name="Otillar R.P."/>
            <person name="Terry A.Y."/>
            <person name="Boore J.L."/>
            <person name="Grigoriev I.V."/>
            <person name="Lindberg D.R."/>
            <person name="Seaver E.C."/>
            <person name="Weisblat D.A."/>
            <person name="Putnam N.H."/>
            <person name="Rokhsar D.S."/>
        </authorList>
    </citation>
    <scope>NUCLEOTIDE SEQUENCE</scope>
</reference>
<dbReference type="Proteomes" id="UP000015101">
    <property type="component" value="Unassembled WGS sequence"/>
</dbReference>
<reference evidence="4" key="1">
    <citation type="submission" date="2012-12" db="EMBL/GenBank/DDBJ databases">
        <authorList>
            <person name="Hellsten U."/>
            <person name="Grimwood J."/>
            <person name="Chapman J.A."/>
            <person name="Shapiro H."/>
            <person name="Aerts A."/>
            <person name="Otillar R.P."/>
            <person name="Terry A.Y."/>
            <person name="Boore J.L."/>
            <person name="Simakov O."/>
            <person name="Marletaz F."/>
            <person name="Cho S.-J."/>
            <person name="Edsinger-Gonzales E."/>
            <person name="Havlak P."/>
            <person name="Kuo D.-H."/>
            <person name="Larsson T."/>
            <person name="Lv J."/>
            <person name="Arendt D."/>
            <person name="Savage R."/>
            <person name="Osoegawa K."/>
            <person name="de Jong P."/>
            <person name="Lindberg D.R."/>
            <person name="Seaver E.C."/>
            <person name="Weisblat D.A."/>
            <person name="Putnam N.H."/>
            <person name="Grigoriev I.V."/>
            <person name="Rokhsar D.S."/>
        </authorList>
    </citation>
    <scope>NUCLEOTIDE SEQUENCE</scope>
</reference>
<evidence type="ECO:0000313" key="4">
    <source>
        <dbReference type="Proteomes" id="UP000015101"/>
    </source>
</evidence>
<feature type="region of interest" description="Disordered" evidence="1">
    <location>
        <begin position="1"/>
        <end position="47"/>
    </location>
</feature>